<dbReference type="Pfam" id="PF03055">
    <property type="entry name" value="RPE65"/>
    <property type="match status" value="1"/>
</dbReference>
<accession>A0A2B7XUH9</accession>
<name>A0A2B7XUH9_POLH7</name>
<proteinExistence type="inferred from homology"/>
<comment type="caution">
    <text evidence="5">The sequence shown here is derived from an EMBL/GenBank/DDBJ whole genome shotgun (WGS) entry which is preliminary data.</text>
</comment>
<dbReference type="STRING" id="1447883.A0A2B7XUH9"/>
<evidence type="ECO:0000256" key="3">
    <source>
        <dbReference type="ARBA" id="ARBA00022723"/>
    </source>
</evidence>
<dbReference type="GO" id="GO:0046872">
    <property type="term" value="F:metal ion binding"/>
    <property type="evidence" value="ECO:0007669"/>
    <property type="project" value="UniProtKB-KW"/>
</dbReference>
<evidence type="ECO:0000313" key="6">
    <source>
        <dbReference type="Proteomes" id="UP000224634"/>
    </source>
</evidence>
<keyword evidence="3" id="KW-0479">Metal-binding</keyword>
<dbReference type="GO" id="GO:0016702">
    <property type="term" value="F:oxidoreductase activity, acting on single donors with incorporation of molecular oxygen, incorporation of two atoms of oxygen"/>
    <property type="evidence" value="ECO:0007669"/>
    <property type="project" value="InterPro"/>
</dbReference>
<comment type="cofactor">
    <cofactor evidence="1">
        <name>Fe(2+)</name>
        <dbReference type="ChEBI" id="CHEBI:29033"/>
    </cofactor>
</comment>
<dbReference type="OrthoDB" id="1069523at2759"/>
<comment type="similarity">
    <text evidence="2">Belongs to the carotenoid oxygenase family.</text>
</comment>
<keyword evidence="6" id="KW-1185">Reference proteome</keyword>
<dbReference type="Proteomes" id="UP000224634">
    <property type="component" value="Unassembled WGS sequence"/>
</dbReference>
<evidence type="ECO:0000256" key="4">
    <source>
        <dbReference type="ARBA" id="ARBA00023004"/>
    </source>
</evidence>
<sequence>MATEINSLTSKWPTTLQVSRACEPGRFEGEGADLMGRFPPEINGTFYRTKVDPFFHQQPEDTIPIEGDAFRIHKGRVDMKVKYVDIK</sequence>
<organism evidence="5 6">
    <name type="scientific">Polytolypa hystricis (strain UAMH7299)</name>
    <dbReference type="NCBI Taxonomy" id="1447883"/>
    <lineage>
        <taxon>Eukaryota</taxon>
        <taxon>Fungi</taxon>
        <taxon>Dikarya</taxon>
        <taxon>Ascomycota</taxon>
        <taxon>Pezizomycotina</taxon>
        <taxon>Eurotiomycetes</taxon>
        <taxon>Eurotiomycetidae</taxon>
        <taxon>Onygenales</taxon>
        <taxon>Onygenales incertae sedis</taxon>
        <taxon>Polytolypa</taxon>
    </lineage>
</organism>
<dbReference type="EMBL" id="PDNA01000118">
    <property type="protein sequence ID" value="PGH12421.1"/>
    <property type="molecule type" value="Genomic_DNA"/>
</dbReference>
<evidence type="ECO:0000256" key="1">
    <source>
        <dbReference type="ARBA" id="ARBA00001954"/>
    </source>
</evidence>
<dbReference type="InterPro" id="IPR004294">
    <property type="entry name" value="Carotenoid_Oase"/>
</dbReference>
<dbReference type="AlphaFoldDB" id="A0A2B7XUH9"/>
<protein>
    <submittedName>
        <fullName evidence="5">Uncharacterized protein</fullName>
    </submittedName>
</protein>
<keyword evidence="4" id="KW-0408">Iron</keyword>
<evidence type="ECO:0000313" key="5">
    <source>
        <dbReference type="EMBL" id="PGH12421.1"/>
    </source>
</evidence>
<evidence type="ECO:0000256" key="2">
    <source>
        <dbReference type="ARBA" id="ARBA00006787"/>
    </source>
</evidence>
<reference evidence="5 6" key="1">
    <citation type="submission" date="2017-10" db="EMBL/GenBank/DDBJ databases">
        <title>Comparative genomics in systemic dimorphic fungi from Ajellomycetaceae.</title>
        <authorList>
            <person name="Munoz J.F."/>
            <person name="Mcewen J.G."/>
            <person name="Clay O.K."/>
            <person name="Cuomo C.A."/>
        </authorList>
    </citation>
    <scope>NUCLEOTIDE SEQUENCE [LARGE SCALE GENOMIC DNA]</scope>
    <source>
        <strain evidence="5 6">UAMH7299</strain>
    </source>
</reference>
<gene>
    <name evidence="5" type="ORF">AJ80_06728</name>
</gene>